<keyword evidence="8" id="KW-0597">Phosphoprotein</keyword>
<proteinExistence type="inferred from homology"/>
<feature type="transmembrane region" description="Helical" evidence="17">
    <location>
        <begin position="682"/>
        <end position="704"/>
    </location>
</feature>
<dbReference type="GO" id="GO:0015444">
    <property type="term" value="F:P-type magnesium transporter activity"/>
    <property type="evidence" value="ECO:0007669"/>
    <property type="project" value="UniProtKB-EC"/>
</dbReference>
<gene>
    <name evidence="19" type="primary">mgtA</name>
    <name evidence="19" type="ORF">F1C09_00600</name>
</gene>
<feature type="transmembrane region" description="Helical" evidence="17">
    <location>
        <begin position="298"/>
        <end position="321"/>
    </location>
</feature>
<dbReference type="InterPro" id="IPR059000">
    <property type="entry name" value="ATPase_P-type_domA"/>
</dbReference>
<organism evidence="19 20">
    <name type="scientific">Lactobacillus crispatus</name>
    <dbReference type="NCBI Taxonomy" id="47770"/>
    <lineage>
        <taxon>Bacteria</taxon>
        <taxon>Bacillati</taxon>
        <taxon>Bacillota</taxon>
        <taxon>Bacilli</taxon>
        <taxon>Lactobacillales</taxon>
        <taxon>Lactobacillaceae</taxon>
        <taxon>Lactobacillus</taxon>
    </lineage>
</organism>
<evidence type="ECO:0000256" key="7">
    <source>
        <dbReference type="ARBA" id="ARBA00022519"/>
    </source>
</evidence>
<evidence type="ECO:0000313" key="20">
    <source>
        <dbReference type="Proteomes" id="UP000324504"/>
    </source>
</evidence>
<dbReference type="InterPro" id="IPR004014">
    <property type="entry name" value="ATPase_P-typ_cation-transptr_N"/>
</dbReference>
<feature type="transmembrane region" description="Helical" evidence="17">
    <location>
        <begin position="72"/>
        <end position="95"/>
    </location>
</feature>
<feature type="transmembrane region" description="Helical" evidence="17">
    <location>
        <begin position="710"/>
        <end position="731"/>
    </location>
</feature>
<dbReference type="InterPro" id="IPR006068">
    <property type="entry name" value="ATPase_P-typ_cation-transptr_C"/>
</dbReference>
<dbReference type="InterPro" id="IPR023214">
    <property type="entry name" value="HAD_sf"/>
</dbReference>
<dbReference type="InterPro" id="IPR036412">
    <property type="entry name" value="HAD-like_sf"/>
</dbReference>
<keyword evidence="12" id="KW-0460">Magnesium</keyword>
<evidence type="ECO:0000259" key="18">
    <source>
        <dbReference type="SMART" id="SM00831"/>
    </source>
</evidence>
<evidence type="ECO:0000256" key="15">
    <source>
        <dbReference type="ARBA" id="ARBA00029806"/>
    </source>
</evidence>
<comment type="function">
    <text evidence="1">Mediates magnesium influx to the cytosol.</text>
</comment>
<dbReference type="SUPFAM" id="SSF81665">
    <property type="entry name" value="Calcium ATPase, transmembrane domain M"/>
    <property type="match status" value="1"/>
</dbReference>
<evidence type="ECO:0000256" key="9">
    <source>
        <dbReference type="ARBA" id="ARBA00022692"/>
    </source>
</evidence>
<dbReference type="InterPro" id="IPR023298">
    <property type="entry name" value="ATPase_P-typ_TM_dom_sf"/>
</dbReference>
<evidence type="ECO:0000256" key="5">
    <source>
        <dbReference type="ARBA" id="ARBA00013555"/>
    </source>
</evidence>
<feature type="transmembrane region" description="Helical" evidence="17">
    <location>
        <begin position="752"/>
        <end position="775"/>
    </location>
</feature>
<comment type="caution">
    <text evidence="19">The sequence shown here is derived from an EMBL/GenBank/DDBJ whole genome shotgun (WGS) entry which is preliminary data.</text>
</comment>
<evidence type="ECO:0000256" key="6">
    <source>
        <dbReference type="ARBA" id="ARBA00022475"/>
    </source>
</evidence>
<dbReference type="InterPro" id="IPR001757">
    <property type="entry name" value="P_typ_ATPase"/>
</dbReference>
<comment type="similarity">
    <text evidence="3">Belongs to the cation transport ATPase (P-type) (TC 3.A.3) family. Type IIIB subfamily.</text>
</comment>
<evidence type="ECO:0000256" key="11">
    <source>
        <dbReference type="ARBA" id="ARBA00022840"/>
    </source>
</evidence>
<keyword evidence="9 17" id="KW-0812">Transmembrane</keyword>
<feature type="transmembrane region" description="Helical" evidence="17">
    <location>
        <begin position="101"/>
        <end position="121"/>
    </location>
</feature>
<keyword evidence="7" id="KW-0997">Cell inner membrane</keyword>
<dbReference type="SUPFAM" id="SSF81653">
    <property type="entry name" value="Calcium ATPase, transduction domain A"/>
    <property type="match status" value="1"/>
</dbReference>
<feature type="transmembrane region" description="Helical" evidence="17">
    <location>
        <begin position="860"/>
        <end position="882"/>
    </location>
</feature>
<feature type="domain" description="Cation-transporting P-type ATPase N-terminal" evidence="18">
    <location>
        <begin position="19"/>
        <end position="92"/>
    </location>
</feature>
<dbReference type="PRINTS" id="PR01836">
    <property type="entry name" value="MGATPASE"/>
</dbReference>
<evidence type="ECO:0000313" key="19">
    <source>
        <dbReference type="EMBL" id="KAA8813797.1"/>
    </source>
</evidence>
<dbReference type="PANTHER" id="PTHR42861">
    <property type="entry name" value="CALCIUM-TRANSPORTING ATPASE"/>
    <property type="match status" value="1"/>
</dbReference>
<evidence type="ECO:0000256" key="14">
    <source>
        <dbReference type="ARBA" id="ARBA00023136"/>
    </source>
</evidence>
<dbReference type="NCBIfam" id="TIGR01524">
    <property type="entry name" value="ATPase-IIIB_Mg"/>
    <property type="match status" value="1"/>
</dbReference>
<dbReference type="GO" id="GO:0005524">
    <property type="term" value="F:ATP binding"/>
    <property type="evidence" value="ECO:0007669"/>
    <property type="project" value="UniProtKB-KW"/>
</dbReference>
<keyword evidence="13 17" id="KW-1133">Transmembrane helix</keyword>
<dbReference type="EMBL" id="VUAV01000002">
    <property type="protein sequence ID" value="KAA8813797.1"/>
    <property type="molecule type" value="Genomic_DNA"/>
</dbReference>
<accession>A0A5M9Z5H6</accession>
<dbReference type="Gene3D" id="2.70.150.10">
    <property type="entry name" value="Calcium-transporting ATPase, cytoplasmic transduction domain A"/>
    <property type="match status" value="1"/>
</dbReference>
<dbReference type="Gene3D" id="1.20.1110.10">
    <property type="entry name" value="Calcium-transporting ATPase, transmembrane domain"/>
    <property type="match status" value="1"/>
</dbReference>
<dbReference type="Pfam" id="PF00690">
    <property type="entry name" value="Cation_ATPase_N"/>
    <property type="match status" value="1"/>
</dbReference>
<keyword evidence="10" id="KW-0547">Nucleotide-binding</keyword>
<dbReference type="Pfam" id="PF13246">
    <property type="entry name" value="Cation_ATPase"/>
    <property type="match status" value="1"/>
</dbReference>
<dbReference type="Pfam" id="PF00689">
    <property type="entry name" value="Cation_ATPase_C"/>
    <property type="match status" value="1"/>
</dbReference>
<dbReference type="GO" id="GO:0005886">
    <property type="term" value="C:plasma membrane"/>
    <property type="evidence" value="ECO:0007669"/>
    <property type="project" value="UniProtKB-SubCell"/>
</dbReference>
<dbReference type="Pfam" id="PF00122">
    <property type="entry name" value="E1-E2_ATPase"/>
    <property type="match status" value="1"/>
</dbReference>
<dbReference type="RefSeq" id="WP_057726210.1">
    <property type="nucleotide sequence ID" value="NZ_CP072197.1"/>
</dbReference>
<dbReference type="SUPFAM" id="SSF81660">
    <property type="entry name" value="Metal cation-transporting ATPase, ATP-binding domain N"/>
    <property type="match status" value="1"/>
</dbReference>
<evidence type="ECO:0000256" key="4">
    <source>
        <dbReference type="ARBA" id="ARBA00012786"/>
    </source>
</evidence>
<evidence type="ECO:0000256" key="17">
    <source>
        <dbReference type="SAM" id="Phobius"/>
    </source>
</evidence>
<comment type="subcellular location">
    <subcellularLocation>
        <location evidence="2">Cell inner membrane</location>
        <topology evidence="2">Multi-pass membrane protein</topology>
    </subcellularLocation>
</comment>
<evidence type="ECO:0000256" key="3">
    <source>
        <dbReference type="ARBA" id="ARBA00008746"/>
    </source>
</evidence>
<evidence type="ECO:0000256" key="8">
    <source>
        <dbReference type="ARBA" id="ARBA00022553"/>
    </source>
</evidence>
<dbReference type="PROSITE" id="PS00154">
    <property type="entry name" value="ATPASE_E1_E2"/>
    <property type="match status" value="1"/>
</dbReference>
<protein>
    <recommendedName>
        <fullName evidence="5">Magnesium-transporting ATPase, P-type 1</fullName>
        <ecNumber evidence="4">7.2.2.14</ecNumber>
    </recommendedName>
    <alternativeName>
        <fullName evidence="15">Mg(2+) transport ATPase, P-type 1</fullName>
    </alternativeName>
</protein>
<comment type="catalytic activity">
    <reaction evidence="16">
        <text>Mg(2+)(out) + ATP + H2O = Mg(2+)(in) + ADP + phosphate + H(+)</text>
        <dbReference type="Rhea" id="RHEA:10260"/>
        <dbReference type="ChEBI" id="CHEBI:15377"/>
        <dbReference type="ChEBI" id="CHEBI:15378"/>
        <dbReference type="ChEBI" id="CHEBI:18420"/>
        <dbReference type="ChEBI" id="CHEBI:30616"/>
        <dbReference type="ChEBI" id="CHEBI:43474"/>
        <dbReference type="ChEBI" id="CHEBI:456216"/>
        <dbReference type="EC" id="7.2.2.14"/>
    </reaction>
</comment>
<keyword evidence="6" id="KW-1003">Cell membrane</keyword>
<evidence type="ECO:0000256" key="12">
    <source>
        <dbReference type="ARBA" id="ARBA00022842"/>
    </source>
</evidence>
<evidence type="ECO:0000256" key="2">
    <source>
        <dbReference type="ARBA" id="ARBA00004429"/>
    </source>
</evidence>
<dbReference type="SUPFAM" id="SSF56784">
    <property type="entry name" value="HAD-like"/>
    <property type="match status" value="1"/>
</dbReference>
<reference evidence="19 20" key="1">
    <citation type="submission" date="2019-09" db="EMBL/GenBank/DDBJ databases">
        <title>Comparative analysis of L. crispatus genomes revealed niche specific adaptation to different host and body sites.</title>
        <authorList>
            <person name="Pan M."/>
            <person name="Hidalgo-Cantabrana C."/>
            <person name="Barrangou R."/>
        </authorList>
    </citation>
    <scope>NUCLEOTIDE SEQUENCE [LARGE SCALE GENOMIC DNA]</scope>
    <source>
        <strain evidence="19 20">NCK2488</strain>
    </source>
</reference>
<dbReference type="Proteomes" id="UP000324504">
    <property type="component" value="Unassembled WGS sequence"/>
</dbReference>
<dbReference type="InterPro" id="IPR023299">
    <property type="entry name" value="ATPase_P-typ_cyto_dom_N"/>
</dbReference>
<dbReference type="CDD" id="cd02077">
    <property type="entry name" value="P-type_ATPase_Mg"/>
    <property type="match status" value="1"/>
</dbReference>
<name>A0A5M9Z5H6_9LACO</name>
<dbReference type="InterPro" id="IPR018303">
    <property type="entry name" value="ATPase_P-typ_P_site"/>
</dbReference>
<keyword evidence="11" id="KW-0067">ATP-binding</keyword>
<evidence type="ECO:0000256" key="13">
    <source>
        <dbReference type="ARBA" id="ARBA00022989"/>
    </source>
</evidence>
<evidence type="ECO:0000256" key="10">
    <source>
        <dbReference type="ARBA" id="ARBA00022741"/>
    </source>
</evidence>
<dbReference type="Gene3D" id="3.40.1110.10">
    <property type="entry name" value="Calcium-transporting ATPase, cytoplasmic domain N"/>
    <property type="match status" value="1"/>
</dbReference>
<feature type="transmembrane region" description="Helical" evidence="17">
    <location>
        <begin position="827"/>
        <end position="848"/>
    </location>
</feature>
<feature type="transmembrane region" description="Helical" evidence="17">
    <location>
        <begin position="787"/>
        <end position="806"/>
    </location>
</feature>
<keyword evidence="14 17" id="KW-0472">Membrane</keyword>
<dbReference type="NCBIfam" id="TIGR01494">
    <property type="entry name" value="ATPase_P-type"/>
    <property type="match status" value="2"/>
</dbReference>
<dbReference type="Gene3D" id="3.40.50.1000">
    <property type="entry name" value="HAD superfamily/HAD-like"/>
    <property type="match status" value="1"/>
</dbReference>
<evidence type="ECO:0000256" key="1">
    <source>
        <dbReference type="ARBA" id="ARBA00003954"/>
    </source>
</evidence>
<sequence>MLKAASKKRSNIDIQSIQRIARESRSETLARLQASAEGLSTNKAEENRKEYGQNEIITNTNASKWRLLWESVATPFTVVLLVLTLLTLFTSYILIPQGNSDSITIIVMVIMLIVSVLVNFIQKIKIARVTDQLLNRVSVTTNIRRDGHNVELPTDEVVIGDVINLSAGDMIPADMKLLTSKDLFCSSSYLDGDPEPAEKVANVIIKPSMSNDYLNYPNILYEGTTIVSGSGTGIVFAIGNHTVFGKEVQAISRKKVKTTLFDREMKQLAKILIVATAIIIPLLFVINGLTKGDWGESLIFALAAAVGLTPEVLPIIVNSNLTKGALEMSKSGAVVKQMNAIQNLGSTDVFCIDKTGTLTQNQVVLERHYDLDMQETPQILKFSYLNAYYQTGVKDLIDKAVIDAAGDELDVNEIQRDYNKIDEIPFDYTRKRMSVVVVDNDEHHGQHLLVTKGAAEGMLAISNKVELNGKVEDLTSEWKERILNQINELNDDGLRVLLVGYKLNPAPVGEFSAKDEHDLTIIGYLAYLDPPKETTKEALEDLKNDNVDVKIFTGDNEAVTRAIALQVGLNVDTVYDGKQIDEASPEELKEIVEKCDIFVHLTPELRVKIINALKTNGHTVGYMGDGNKDALAMKVADVTVTSNSSVDITKESADIVFEQKDLQLLEEMIMVGRKVFSNTMKYIKTFLVTNMGSIIAMAVSSLLLPFLPLLPLQVLILNLLFSLSCLVIPFDSVSENYVKKPQKWSIRMWPKFVLNFGPIPAIVDFIAMALMFYVICPYLVGSNYHHWVFISLFYSGIFVESLWTRVMIIHTLRDERFPFLKQHATPIVFLVTFGLAILGTMLPSSSIAPSLGLTQLPFSYWAVVLLLEVIYILLTTLVKHLYLRKEKF</sequence>
<evidence type="ECO:0000256" key="16">
    <source>
        <dbReference type="ARBA" id="ARBA00047295"/>
    </source>
</evidence>
<feature type="transmembrane region" description="Helical" evidence="17">
    <location>
        <begin position="268"/>
        <end position="286"/>
    </location>
</feature>
<dbReference type="InterPro" id="IPR006415">
    <property type="entry name" value="P-type_ATPase_IIIB"/>
</dbReference>
<dbReference type="AlphaFoldDB" id="A0A5M9Z5H6"/>
<dbReference type="SMART" id="SM00831">
    <property type="entry name" value="Cation_ATPase_N"/>
    <property type="match status" value="1"/>
</dbReference>
<dbReference type="InterPro" id="IPR008250">
    <property type="entry name" value="ATPase_P-typ_transduc_dom_A_sf"/>
</dbReference>
<dbReference type="GO" id="GO:0016887">
    <property type="term" value="F:ATP hydrolysis activity"/>
    <property type="evidence" value="ECO:0007669"/>
    <property type="project" value="InterPro"/>
</dbReference>
<dbReference type="EC" id="7.2.2.14" evidence="4"/>